<dbReference type="EMBL" id="CP046622">
    <property type="protein sequence ID" value="QGW83724.1"/>
    <property type="molecule type" value="Genomic_DNA"/>
</dbReference>
<dbReference type="AlphaFoldDB" id="A0A6I6HM87"/>
<gene>
    <name evidence="2" type="ORF">GOQ09_19975</name>
</gene>
<dbReference type="InterPro" id="IPR021913">
    <property type="entry name" value="DUF3526"/>
</dbReference>
<feature type="transmembrane region" description="Helical" evidence="1">
    <location>
        <begin position="165"/>
        <end position="185"/>
    </location>
</feature>
<keyword evidence="1" id="KW-1133">Transmembrane helix</keyword>
<evidence type="ECO:0000313" key="2">
    <source>
        <dbReference type="EMBL" id="QGW83724.1"/>
    </source>
</evidence>
<feature type="transmembrane region" description="Helical" evidence="1">
    <location>
        <begin position="6"/>
        <end position="24"/>
    </location>
</feature>
<feature type="transmembrane region" description="Helical" evidence="1">
    <location>
        <begin position="456"/>
        <end position="478"/>
    </location>
</feature>
<proteinExistence type="predicted"/>
<feature type="transmembrane region" description="Helical" evidence="1">
    <location>
        <begin position="239"/>
        <end position="266"/>
    </location>
</feature>
<dbReference type="Pfam" id="PF12040">
    <property type="entry name" value="DUF3526"/>
    <property type="match status" value="1"/>
</dbReference>
<keyword evidence="1" id="KW-0472">Membrane</keyword>
<feature type="transmembrane region" description="Helical" evidence="1">
    <location>
        <begin position="273"/>
        <end position="296"/>
    </location>
</feature>
<keyword evidence="1" id="KW-0812">Transmembrane</keyword>
<feature type="transmembrane region" description="Helical" evidence="1">
    <location>
        <begin position="36"/>
        <end position="57"/>
    </location>
</feature>
<reference evidence="2 3" key="1">
    <citation type="submission" date="2019-12" db="EMBL/GenBank/DDBJ databases">
        <title>Hybrid Genome Assemblies of two High G+C Isolates from Undergraduate Microbiology Courses.</title>
        <authorList>
            <person name="Ne Ville C.J."/>
            <person name="Enright D."/>
            <person name="Hernandez I."/>
            <person name="Dodsworth J."/>
            <person name="Orwin P.M."/>
        </authorList>
    </citation>
    <scope>NUCLEOTIDE SEQUENCE [LARGE SCALE GENOMIC DNA]</scope>
    <source>
        <strain evidence="2 3">CSUSB</strain>
    </source>
</reference>
<evidence type="ECO:0000313" key="3">
    <source>
        <dbReference type="Proteomes" id="UP000425817"/>
    </source>
</evidence>
<feature type="transmembrane region" description="Helical" evidence="1">
    <location>
        <begin position="205"/>
        <end position="233"/>
    </location>
</feature>
<dbReference type="Proteomes" id="UP000425817">
    <property type="component" value="Chromosome"/>
</dbReference>
<dbReference type="OrthoDB" id="5565944at2"/>
<sequence length="484" mass="52129">MGDGGLRLAVACGAEAAAMTNLILRAEWRRFVRQRTHLWVAGVFAALLCVSALWSGFAARELRLLNAQEMATWEQARTQAREGATGTSAAVAGGDTKAMMAAFQFARLNAPPAHLPALGGLALGTGTFELLSPTMRVTVESRHTDARKSDRISNPLLEDLGPPDFATLVALLLPLAILGLCYGLVQEDREQGRWRLVVAQCAQPWSVFAIALCIRAAAAWSLAAGASLLAFALDPGSTWYAVVVWLATLGAFTVCWTALAGLFCLLPVSSGAAALGMLGAWLLATFAVPAALAGIADSEAPMPSRLAAVAELRAAQQDAEVHMEEHLAAWYAAHPADRPAGRSTHTWPVSFLPRYLAQDREIRPLMAEFDETRARRFVLLERWSWLSPGMALAMTADRLAGIDAPRYARHVNAVNSYEDAWRAYFVPRVMSYRGLTAEHYDKLPKFEPLATRPEAAAWRGALALSILALALIAAVGLARAGLRP</sequence>
<accession>A0A6I6HM87</accession>
<name>A0A6I6HM87_VARPD</name>
<protein>
    <submittedName>
        <fullName evidence="2">DUF3526 domain-containing protein</fullName>
    </submittedName>
</protein>
<evidence type="ECO:0000256" key="1">
    <source>
        <dbReference type="SAM" id="Phobius"/>
    </source>
</evidence>
<organism evidence="2 3">
    <name type="scientific">Variovorax paradoxus</name>
    <dbReference type="NCBI Taxonomy" id="34073"/>
    <lineage>
        <taxon>Bacteria</taxon>
        <taxon>Pseudomonadati</taxon>
        <taxon>Pseudomonadota</taxon>
        <taxon>Betaproteobacteria</taxon>
        <taxon>Burkholderiales</taxon>
        <taxon>Comamonadaceae</taxon>
        <taxon>Variovorax</taxon>
    </lineage>
</organism>